<proteinExistence type="predicted"/>
<evidence type="ECO:0000313" key="5">
    <source>
        <dbReference type="Proteomes" id="UP000298058"/>
    </source>
</evidence>
<dbReference type="PROSITE" id="PS51682">
    <property type="entry name" value="SAM_OMT_I"/>
    <property type="match status" value="1"/>
</dbReference>
<dbReference type="InterPro" id="IPR050362">
    <property type="entry name" value="Cation-dep_OMT"/>
</dbReference>
<gene>
    <name evidence="4" type="ORF">EHS15_05290</name>
</gene>
<dbReference type="PANTHER" id="PTHR10509:SF14">
    <property type="entry name" value="CAFFEOYL-COA O-METHYLTRANSFERASE 3-RELATED"/>
    <property type="match status" value="1"/>
</dbReference>
<organism evidence="4 5">
    <name type="scientific">Leptospira idonii</name>
    <dbReference type="NCBI Taxonomy" id="1193500"/>
    <lineage>
        <taxon>Bacteria</taxon>
        <taxon>Pseudomonadati</taxon>
        <taxon>Spirochaetota</taxon>
        <taxon>Spirochaetia</taxon>
        <taxon>Leptospirales</taxon>
        <taxon>Leptospiraceae</taxon>
        <taxon>Leptospira</taxon>
    </lineage>
</organism>
<dbReference type="GO" id="GO:0008757">
    <property type="term" value="F:S-adenosylmethionine-dependent methyltransferase activity"/>
    <property type="evidence" value="ECO:0007669"/>
    <property type="project" value="TreeGrafter"/>
</dbReference>
<evidence type="ECO:0000256" key="1">
    <source>
        <dbReference type="ARBA" id="ARBA00022603"/>
    </source>
</evidence>
<dbReference type="Pfam" id="PF01596">
    <property type="entry name" value="Methyltransf_3"/>
    <property type="match status" value="1"/>
</dbReference>
<dbReference type="PANTHER" id="PTHR10509">
    <property type="entry name" value="O-METHYLTRANSFERASE-RELATED"/>
    <property type="match status" value="1"/>
</dbReference>
<dbReference type="RefSeq" id="WP_135759507.1">
    <property type="nucleotide sequence ID" value="NZ_RQHW01000016.1"/>
</dbReference>
<evidence type="ECO:0000256" key="2">
    <source>
        <dbReference type="ARBA" id="ARBA00022679"/>
    </source>
</evidence>
<dbReference type="GO" id="GO:0032259">
    <property type="term" value="P:methylation"/>
    <property type="evidence" value="ECO:0007669"/>
    <property type="project" value="UniProtKB-KW"/>
</dbReference>
<dbReference type="InterPro" id="IPR002935">
    <property type="entry name" value="SAM_O-MeTrfase"/>
</dbReference>
<keyword evidence="2 4" id="KW-0808">Transferase</keyword>
<sequence>MKPRPSNFIEGLETYIEENFVSRPNPIFLEMEAFAKEKSVPIVSAASGKVLSELARFIRPQQIWELGTAIGYSTLWLYEGWPEAEIISLDRNGEQSSLLDFYFSKMYPNRQIPIRRVTAWVLDYMYENISQWENADLFFVDCDKVTYPELWDLLSAKSKPGARILFDNVLWHGRVAVKEFSKPSDLAVRSLWEKVKSSGMNYTLYPVGDGLLLIEKP</sequence>
<dbReference type="SUPFAM" id="SSF53335">
    <property type="entry name" value="S-adenosyl-L-methionine-dependent methyltransferases"/>
    <property type="match status" value="1"/>
</dbReference>
<dbReference type="InterPro" id="IPR029063">
    <property type="entry name" value="SAM-dependent_MTases_sf"/>
</dbReference>
<accession>A0A4R9M2B5</accession>
<protein>
    <submittedName>
        <fullName evidence="4">O-methyltransferase</fullName>
    </submittedName>
</protein>
<dbReference type="OrthoDB" id="9811000at2"/>
<dbReference type="AlphaFoldDB" id="A0A4R9M2B5"/>
<dbReference type="EMBL" id="RQHW01000016">
    <property type="protein sequence ID" value="TGN20111.1"/>
    <property type="molecule type" value="Genomic_DNA"/>
</dbReference>
<keyword evidence="5" id="KW-1185">Reference proteome</keyword>
<dbReference type="Proteomes" id="UP000298058">
    <property type="component" value="Unassembled WGS sequence"/>
</dbReference>
<dbReference type="Gene3D" id="3.40.50.150">
    <property type="entry name" value="Vaccinia Virus protein VP39"/>
    <property type="match status" value="1"/>
</dbReference>
<dbReference type="GO" id="GO:0008171">
    <property type="term" value="F:O-methyltransferase activity"/>
    <property type="evidence" value="ECO:0007669"/>
    <property type="project" value="InterPro"/>
</dbReference>
<evidence type="ECO:0000256" key="3">
    <source>
        <dbReference type="ARBA" id="ARBA00022691"/>
    </source>
</evidence>
<keyword evidence="3" id="KW-0949">S-adenosyl-L-methionine</keyword>
<comment type="caution">
    <text evidence="4">The sequence shown here is derived from an EMBL/GenBank/DDBJ whole genome shotgun (WGS) entry which is preliminary data.</text>
</comment>
<reference evidence="4" key="1">
    <citation type="journal article" date="2019" name="PLoS Negl. Trop. Dis.">
        <title>Revisiting the worldwide diversity of Leptospira species in the environment.</title>
        <authorList>
            <person name="Vincent A.T."/>
            <person name="Schiettekatte O."/>
            <person name="Bourhy P."/>
            <person name="Veyrier F.J."/>
            <person name="Picardeau M."/>
        </authorList>
    </citation>
    <scope>NUCLEOTIDE SEQUENCE [LARGE SCALE GENOMIC DNA]</scope>
    <source>
        <strain evidence="4">201300427</strain>
    </source>
</reference>
<evidence type="ECO:0000313" key="4">
    <source>
        <dbReference type="EMBL" id="TGN20111.1"/>
    </source>
</evidence>
<name>A0A4R9M2B5_9LEPT</name>
<keyword evidence="1 4" id="KW-0489">Methyltransferase</keyword>